<dbReference type="InterPro" id="IPR006564">
    <property type="entry name" value="Znf_PMZ"/>
</dbReference>
<dbReference type="GO" id="GO:0008270">
    <property type="term" value="F:zinc ion binding"/>
    <property type="evidence" value="ECO:0007669"/>
    <property type="project" value="UniProtKB-KW"/>
</dbReference>
<sequence length="798" mass="90794">MGSKYLSDSNVFGPEFATKRSRYRTVLPLLKKKKRSVSYKKAQKGKECTFRFSVYWVPTQSRWCLFGGVKGNCKFHCHHLPMDPGEVKKSVAYIKGNDVQIAMDAAKSNAPPSLIGRLLQLQTGDILSESSLKNIRMQAEMEERANCGGNDDFMTQADQLLAYLENTPNISFCAIYDEPDSPLFTTPKPRVKNGRRLLHTRTQVRSEGRAEQGMLDDHALNAIDPKGELDDYVDRTRQAFRLNSSTKMLLGVAWTDDETRKVFARFSEVMVADVTEGTNNAKRPLFLLSGKTSNRNTYTALWAFLPQQARWAFQWVWTRCIPQLLPEQGIKRMRLVITDGDQKEYGTFVDAIPTIYTKCCHKLCHWHLLYRGDLMKVQIGKCGAKATVLFRVVVHWIDSWMKSVETENEYNLSKELLGNWLKLPETLDIQQGGMGRAIVSQINAFLTVSLFPHEKRWTSASSYVEAENSALKRRGDGVKPNFSVPKAARVIHEGTQIRSLKRQQKAVHNLNATRKDKPAYYTKLTDLVDYVQDAVSGEFQAAAMFELFRPSATTFWVKKASYKHQGPKTRNFDHKDFIHYMVPRFERTRIVQCIEKQGKNVLVCSCGKFQQHGFPCAHIYKVLDRPPTAMDVSVRWSKYWNVYLYKSGEKDLSDKLEALYENEQLGPLLEGNDRWQIGKGEKESTYFECSLPGEPPIVQKSNFWALWSLKTYGIWNSTTRKATDPAASGSLHEEIKLSQEHVPHDGLSKGEAGMDNSGDDMDLSVEVEELQMKKCKAVLQQGLRPQIAVLDQLLGTNG</sequence>
<dbReference type="RefSeq" id="XP_002176472.1">
    <property type="nucleotide sequence ID" value="XM_002176436.1"/>
</dbReference>
<evidence type="ECO:0000313" key="8">
    <source>
        <dbReference type="Proteomes" id="UP000000759"/>
    </source>
</evidence>
<protein>
    <recommendedName>
        <fullName evidence="6">SWIM-type domain-containing protein</fullName>
    </recommendedName>
</protein>
<keyword evidence="3 5" id="KW-0863">Zinc-finger</keyword>
<comment type="similarity">
    <text evidence="1">Belongs to the FHY3/FAR1 family.</text>
</comment>
<dbReference type="InterPro" id="IPR031052">
    <property type="entry name" value="FHY3/FAR1"/>
</dbReference>
<evidence type="ECO:0000256" key="1">
    <source>
        <dbReference type="ARBA" id="ARBA00005889"/>
    </source>
</evidence>
<dbReference type="GeneID" id="7204968"/>
<reference evidence="7 8" key="1">
    <citation type="journal article" date="2008" name="Nature">
        <title>The Phaeodactylum genome reveals the evolutionary history of diatom genomes.</title>
        <authorList>
            <person name="Bowler C."/>
            <person name="Allen A.E."/>
            <person name="Badger J.H."/>
            <person name="Grimwood J."/>
            <person name="Jabbari K."/>
            <person name="Kuo A."/>
            <person name="Maheswari U."/>
            <person name="Martens C."/>
            <person name="Maumus F."/>
            <person name="Otillar R.P."/>
            <person name="Rayko E."/>
            <person name="Salamov A."/>
            <person name="Vandepoele K."/>
            <person name="Beszteri B."/>
            <person name="Gruber A."/>
            <person name="Heijde M."/>
            <person name="Katinka M."/>
            <person name="Mock T."/>
            <person name="Valentin K."/>
            <person name="Verret F."/>
            <person name="Berges J.A."/>
            <person name="Brownlee C."/>
            <person name="Cadoret J.P."/>
            <person name="Chiovitti A."/>
            <person name="Choi C.J."/>
            <person name="Coesel S."/>
            <person name="De Martino A."/>
            <person name="Detter J.C."/>
            <person name="Durkin C."/>
            <person name="Falciatore A."/>
            <person name="Fournet J."/>
            <person name="Haruta M."/>
            <person name="Huysman M.J."/>
            <person name="Jenkins B.D."/>
            <person name="Jiroutova K."/>
            <person name="Jorgensen R.E."/>
            <person name="Joubert Y."/>
            <person name="Kaplan A."/>
            <person name="Kroger N."/>
            <person name="Kroth P.G."/>
            <person name="La Roche J."/>
            <person name="Lindquist E."/>
            <person name="Lommer M."/>
            <person name="Martin-Jezequel V."/>
            <person name="Lopez P.J."/>
            <person name="Lucas S."/>
            <person name="Mangogna M."/>
            <person name="McGinnis K."/>
            <person name="Medlin L.K."/>
            <person name="Montsant A."/>
            <person name="Oudot-Le Secq M.P."/>
            <person name="Napoli C."/>
            <person name="Obornik M."/>
            <person name="Parker M.S."/>
            <person name="Petit J.L."/>
            <person name="Porcel B.M."/>
            <person name="Poulsen N."/>
            <person name="Robison M."/>
            <person name="Rychlewski L."/>
            <person name="Rynearson T.A."/>
            <person name="Schmutz J."/>
            <person name="Shapiro H."/>
            <person name="Siaut M."/>
            <person name="Stanley M."/>
            <person name="Sussman M.R."/>
            <person name="Taylor A.R."/>
            <person name="Vardi A."/>
            <person name="von Dassow P."/>
            <person name="Vyverman W."/>
            <person name="Willis A."/>
            <person name="Wyrwicz L.S."/>
            <person name="Rokhsar D.S."/>
            <person name="Weissenbach J."/>
            <person name="Armbrust E.V."/>
            <person name="Green B.R."/>
            <person name="Van de Peer Y."/>
            <person name="Grigoriev I.V."/>
        </authorList>
    </citation>
    <scope>NUCLEOTIDE SEQUENCE [LARGE SCALE GENOMIC DNA]</scope>
    <source>
        <strain evidence="7 8">CCAP 1055/1</strain>
    </source>
</reference>
<dbReference type="InterPro" id="IPR018289">
    <property type="entry name" value="MULE_transposase_dom"/>
</dbReference>
<evidence type="ECO:0000256" key="5">
    <source>
        <dbReference type="PROSITE-ProRule" id="PRU00325"/>
    </source>
</evidence>
<gene>
    <name evidence="7" type="ORF">PHATRDRAFT_bd1769</name>
</gene>
<dbReference type="Proteomes" id="UP000000759">
    <property type="component" value="Unassembled WGS sequence"/>
</dbReference>
<dbReference type="eggNOG" id="ENOG502SC27">
    <property type="taxonomic scope" value="Eukaryota"/>
</dbReference>
<dbReference type="EMBL" id="DS999291">
    <property type="protein sequence ID" value="EEC42542.1"/>
    <property type="molecule type" value="Genomic_DNA"/>
</dbReference>
<evidence type="ECO:0000256" key="4">
    <source>
        <dbReference type="ARBA" id="ARBA00022833"/>
    </source>
</evidence>
<dbReference type="OrthoDB" id="2402896at2759"/>
<name>B7S4I1_PHATC</name>
<dbReference type="PaxDb" id="2850-Phatrdraft1769"/>
<dbReference type="Pfam" id="PF10551">
    <property type="entry name" value="MULE"/>
    <property type="match status" value="1"/>
</dbReference>
<proteinExistence type="inferred from homology"/>
<dbReference type="PANTHER" id="PTHR31669">
    <property type="entry name" value="PROTEIN FAR1-RELATED SEQUENCE 10-RELATED"/>
    <property type="match status" value="1"/>
</dbReference>
<dbReference type="SMART" id="SM00575">
    <property type="entry name" value="ZnF_PMZ"/>
    <property type="match status" value="1"/>
</dbReference>
<dbReference type="GO" id="GO:0006355">
    <property type="term" value="P:regulation of DNA-templated transcription"/>
    <property type="evidence" value="ECO:0007669"/>
    <property type="project" value="InterPro"/>
</dbReference>
<dbReference type="KEGG" id="pti:PHATRDRAFT_bd1769"/>
<dbReference type="InParanoid" id="B7S4I1"/>
<evidence type="ECO:0000256" key="3">
    <source>
        <dbReference type="ARBA" id="ARBA00022771"/>
    </source>
</evidence>
<reference evidence="8" key="2">
    <citation type="submission" date="2008-08" db="EMBL/GenBank/DDBJ databases">
        <authorList>
            <consortium name="Diatom Consortium"/>
            <person name="Grigoriev I."/>
            <person name="Grimwood J."/>
            <person name="Kuo A."/>
            <person name="Otillar R.P."/>
            <person name="Salamov A."/>
            <person name="Detter J.C."/>
            <person name="Lindquist E."/>
            <person name="Shapiro H."/>
            <person name="Lucas S."/>
            <person name="Glavina del Rio T."/>
            <person name="Pitluck S."/>
            <person name="Rokhsar D."/>
            <person name="Bowler C."/>
        </authorList>
    </citation>
    <scope>GENOME REANNOTATION</scope>
    <source>
        <strain evidence="8">CCAP 1055/1</strain>
    </source>
</reference>
<keyword evidence="2" id="KW-0479">Metal-binding</keyword>
<feature type="domain" description="SWIM-type" evidence="6">
    <location>
        <begin position="589"/>
        <end position="627"/>
    </location>
</feature>
<keyword evidence="4" id="KW-0862">Zinc</keyword>
<dbReference type="PROSITE" id="PS50966">
    <property type="entry name" value="ZF_SWIM"/>
    <property type="match status" value="1"/>
</dbReference>
<dbReference type="HOGENOM" id="CLU_311803_0_0_1"/>
<dbReference type="PANTHER" id="PTHR31669:SF251">
    <property type="entry name" value="PROTEIN FAR1-RELATED SEQUENCE"/>
    <property type="match status" value="1"/>
</dbReference>
<evidence type="ECO:0000259" key="6">
    <source>
        <dbReference type="PROSITE" id="PS50966"/>
    </source>
</evidence>
<keyword evidence="8" id="KW-1185">Reference proteome</keyword>
<dbReference type="InterPro" id="IPR007527">
    <property type="entry name" value="Znf_SWIM"/>
</dbReference>
<accession>B7S4I1</accession>
<evidence type="ECO:0000313" key="7">
    <source>
        <dbReference type="EMBL" id="EEC42542.1"/>
    </source>
</evidence>
<dbReference type="Pfam" id="PF04434">
    <property type="entry name" value="SWIM"/>
    <property type="match status" value="1"/>
</dbReference>
<organism evidence="7 8">
    <name type="scientific">Phaeodactylum tricornutum (strain CCAP 1055/1)</name>
    <dbReference type="NCBI Taxonomy" id="556484"/>
    <lineage>
        <taxon>Eukaryota</taxon>
        <taxon>Sar</taxon>
        <taxon>Stramenopiles</taxon>
        <taxon>Ochrophyta</taxon>
        <taxon>Bacillariophyta</taxon>
        <taxon>Bacillariophyceae</taxon>
        <taxon>Bacillariophycidae</taxon>
        <taxon>Naviculales</taxon>
        <taxon>Phaeodactylaceae</taxon>
        <taxon>Phaeodactylum</taxon>
    </lineage>
</organism>
<evidence type="ECO:0000256" key="2">
    <source>
        <dbReference type="ARBA" id="ARBA00022723"/>
    </source>
</evidence>
<dbReference type="AlphaFoldDB" id="B7S4I1"/>